<dbReference type="PROSITE" id="PS51725">
    <property type="entry name" value="ABM"/>
    <property type="match status" value="1"/>
</dbReference>
<proteinExistence type="predicted"/>
<sequence>MALIQALRDRVHAEPGNLLFEISTRTDRPDGFFVYEQYRDAAAFDSHINADYGSRFNAELTALIEEDHSIISWLEPVS</sequence>
<comment type="caution">
    <text evidence="2">The sequence shown here is derived from an EMBL/GenBank/DDBJ whole genome shotgun (WGS) entry which is preliminary data.</text>
</comment>
<dbReference type="Proteomes" id="UP000636458">
    <property type="component" value="Unassembled WGS sequence"/>
</dbReference>
<keyword evidence="3" id="KW-1185">Reference proteome</keyword>
<feature type="domain" description="ABM" evidence="1">
    <location>
        <begin position="1"/>
        <end position="72"/>
    </location>
</feature>
<dbReference type="Gene3D" id="3.30.70.100">
    <property type="match status" value="1"/>
</dbReference>
<name>A0A934SU98_9MICO</name>
<accession>A0A934SU98</accession>
<evidence type="ECO:0000313" key="2">
    <source>
        <dbReference type="EMBL" id="MBK4349040.1"/>
    </source>
</evidence>
<evidence type="ECO:0000313" key="3">
    <source>
        <dbReference type="Proteomes" id="UP000636458"/>
    </source>
</evidence>
<protein>
    <submittedName>
        <fullName evidence="2">Antibiotic biosynthesis monooxygenase</fullName>
    </submittedName>
</protein>
<dbReference type="GO" id="GO:0004497">
    <property type="term" value="F:monooxygenase activity"/>
    <property type="evidence" value="ECO:0007669"/>
    <property type="project" value="UniProtKB-KW"/>
</dbReference>
<dbReference type="EMBL" id="JAEPES010000006">
    <property type="protein sequence ID" value="MBK4349040.1"/>
    <property type="molecule type" value="Genomic_DNA"/>
</dbReference>
<dbReference type="AlphaFoldDB" id="A0A934SU98"/>
<evidence type="ECO:0000259" key="1">
    <source>
        <dbReference type="PROSITE" id="PS51725"/>
    </source>
</evidence>
<reference evidence="2" key="1">
    <citation type="submission" date="2021-01" db="EMBL/GenBank/DDBJ databases">
        <title>Lacisediminihabitans sp. nov. strain G11-30, isolated from Antarctic Soil.</title>
        <authorList>
            <person name="Li J."/>
        </authorList>
    </citation>
    <scope>NUCLEOTIDE SEQUENCE</scope>
    <source>
        <strain evidence="2">G11-30</strain>
    </source>
</reference>
<dbReference type="Pfam" id="PF03992">
    <property type="entry name" value="ABM"/>
    <property type="match status" value="1"/>
</dbReference>
<keyword evidence="2" id="KW-0503">Monooxygenase</keyword>
<gene>
    <name evidence="2" type="ORF">IV501_15525</name>
</gene>
<dbReference type="InterPro" id="IPR007138">
    <property type="entry name" value="ABM_dom"/>
</dbReference>
<organism evidence="2 3">
    <name type="scientific">Lacisediminihabitans changchengi</name>
    <dbReference type="NCBI Taxonomy" id="2787634"/>
    <lineage>
        <taxon>Bacteria</taxon>
        <taxon>Bacillati</taxon>
        <taxon>Actinomycetota</taxon>
        <taxon>Actinomycetes</taxon>
        <taxon>Micrococcales</taxon>
        <taxon>Microbacteriaceae</taxon>
        <taxon>Lacisediminihabitans</taxon>
    </lineage>
</organism>
<dbReference type="SUPFAM" id="SSF54909">
    <property type="entry name" value="Dimeric alpha+beta barrel"/>
    <property type="match status" value="1"/>
</dbReference>
<keyword evidence="2" id="KW-0560">Oxidoreductase</keyword>
<dbReference type="InterPro" id="IPR011008">
    <property type="entry name" value="Dimeric_a/b-barrel"/>
</dbReference>